<evidence type="ECO:0000313" key="10">
    <source>
        <dbReference type="Proteomes" id="UP000009234"/>
    </source>
</evidence>
<name>F6DM51_DESRL</name>
<dbReference type="GO" id="GO:0004781">
    <property type="term" value="F:sulfate adenylyltransferase (ATP) activity"/>
    <property type="evidence" value="ECO:0007669"/>
    <property type="project" value="TreeGrafter"/>
</dbReference>
<evidence type="ECO:0000256" key="1">
    <source>
        <dbReference type="ARBA" id="ARBA00001823"/>
    </source>
</evidence>
<dbReference type="InterPro" id="IPR002891">
    <property type="entry name" value="APS"/>
</dbReference>
<dbReference type="KEGG" id="dru:Desru_1118"/>
<dbReference type="InterPro" id="IPR027417">
    <property type="entry name" value="P-loop_NTPase"/>
</dbReference>
<organism evidence="9 10">
    <name type="scientific">Desulforamulus ruminis (strain ATCC 23193 / DSM 2154 / NCIMB 8452 / DL)</name>
    <name type="common">Desulfotomaculum ruminis</name>
    <dbReference type="NCBI Taxonomy" id="696281"/>
    <lineage>
        <taxon>Bacteria</taxon>
        <taxon>Bacillati</taxon>
        <taxon>Bacillota</taxon>
        <taxon>Clostridia</taxon>
        <taxon>Eubacteriales</taxon>
        <taxon>Peptococcaceae</taxon>
        <taxon>Desulforamulus</taxon>
    </lineage>
</organism>
<feature type="binding site" evidence="6">
    <location>
        <begin position="8"/>
        <end position="15"/>
    </location>
    <ligand>
        <name>ATP</name>
        <dbReference type="ChEBI" id="CHEBI:30616"/>
    </ligand>
</feature>
<dbReference type="HOGENOM" id="CLU_046932_2_3_9"/>
<evidence type="ECO:0000259" key="8">
    <source>
        <dbReference type="Pfam" id="PF01583"/>
    </source>
</evidence>
<evidence type="ECO:0000256" key="6">
    <source>
        <dbReference type="HAMAP-Rule" id="MF_00065"/>
    </source>
</evidence>
<dbReference type="PANTHER" id="PTHR42700">
    <property type="entry name" value="SULFATE ADENYLYLTRANSFERASE"/>
    <property type="match status" value="1"/>
</dbReference>
<dbReference type="PANTHER" id="PTHR42700:SF1">
    <property type="entry name" value="SULFATE ADENYLYLTRANSFERASE"/>
    <property type="match status" value="1"/>
</dbReference>
<evidence type="ECO:0000256" key="5">
    <source>
        <dbReference type="ARBA" id="ARBA00022840"/>
    </source>
</evidence>
<proteinExistence type="inferred from homology"/>
<keyword evidence="6" id="KW-0597">Phosphoprotein</keyword>
<evidence type="ECO:0000256" key="4">
    <source>
        <dbReference type="ARBA" id="ARBA00022741"/>
    </source>
</evidence>
<comment type="catalytic activity">
    <reaction evidence="1 6 7">
        <text>adenosine 5'-phosphosulfate + ATP = 3'-phosphoadenylyl sulfate + ADP + H(+)</text>
        <dbReference type="Rhea" id="RHEA:24152"/>
        <dbReference type="ChEBI" id="CHEBI:15378"/>
        <dbReference type="ChEBI" id="CHEBI:30616"/>
        <dbReference type="ChEBI" id="CHEBI:58243"/>
        <dbReference type="ChEBI" id="CHEBI:58339"/>
        <dbReference type="ChEBI" id="CHEBI:456216"/>
        <dbReference type="EC" id="2.7.1.25"/>
    </reaction>
</comment>
<dbReference type="Pfam" id="PF01583">
    <property type="entry name" value="APS_kinase"/>
    <property type="match status" value="1"/>
</dbReference>
<evidence type="ECO:0000256" key="2">
    <source>
        <dbReference type="ARBA" id="ARBA00012121"/>
    </source>
</evidence>
<dbReference type="RefSeq" id="WP_013841164.1">
    <property type="nucleotide sequence ID" value="NC_015589.1"/>
</dbReference>
<dbReference type="STRING" id="696281.Desru_1118"/>
<comment type="similarity">
    <text evidence="6 7">Belongs to the APS kinase family.</text>
</comment>
<dbReference type="GO" id="GO:0004020">
    <property type="term" value="F:adenylylsulfate kinase activity"/>
    <property type="evidence" value="ECO:0007669"/>
    <property type="project" value="UniProtKB-UniRule"/>
</dbReference>
<keyword evidence="3 6" id="KW-0808">Transferase</keyword>
<dbReference type="CDD" id="cd02027">
    <property type="entry name" value="APSK"/>
    <property type="match status" value="1"/>
</dbReference>
<dbReference type="GO" id="GO:0005524">
    <property type="term" value="F:ATP binding"/>
    <property type="evidence" value="ECO:0007669"/>
    <property type="project" value="UniProtKB-UniRule"/>
</dbReference>
<comment type="pathway">
    <text evidence="6 7">Sulfur metabolism; hydrogen sulfide biosynthesis; sulfite from sulfate: step 2/3.</text>
</comment>
<reference evidence="9 10" key="2">
    <citation type="journal article" date="2012" name="Stand. Genomic Sci.">
        <title>Complete genome sequence of the sulfate-reducing firmicute Desulfotomaculum ruminis type strain (DL(T)).</title>
        <authorList>
            <person name="Spring S."/>
            <person name="Visser M."/>
            <person name="Lu M."/>
            <person name="Copeland A."/>
            <person name="Lapidus A."/>
            <person name="Lucas S."/>
            <person name="Cheng J.F."/>
            <person name="Han C."/>
            <person name="Tapia R."/>
            <person name="Goodwin L.A."/>
            <person name="Pitluck S."/>
            <person name="Ivanova N."/>
            <person name="Land M."/>
            <person name="Hauser L."/>
            <person name="Larimer F."/>
            <person name="Rohde M."/>
            <person name="Goker M."/>
            <person name="Detter J.C."/>
            <person name="Kyrpides N.C."/>
            <person name="Woyke T."/>
            <person name="Schaap P.J."/>
            <person name="Plugge C.M."/>
            <person name="Muyzer G."/>
            <person name="Kuever J."/>
            <person name="Pereira I.A."/>
            <person name="Parshina S.N."/>
            <person name="Bernier-Latmani R."/>
            <person name="Stams A.J."/>
            <person name="Klenk H.P."/>
        </authorList>
    </citation>
    <scope>NUCLEOTIDE SEQUENCE [LARGE SCALE GENOMIC DNA]</scope>
    <source>
        <strain evidence="10">ATCC 23193 / DSM 2154 / NCIB 8452 / DL</strain>
    </source>
</reference>
<dbReference type="eggNOG" id="COG0529">
    <property type="taxonomic scope" value="Bacteria"/>
</dbReference>
<dbReference type="NCBIfam" id="NF003013">
    <property type="entry name" value="PRK03846.1"/>
    <property type="match status" value="1"/>
</dbReference>
<dbReference type="AlphaFoldDB" id="F6DM51"/>
<keyword evidence="5 6" id="KW-0067">ATP-binding</keyword>
<evidence type="ECO:0000256" key="7">
    <source>
        <dbReference type="RuleBase" id="RU004347"/>
    </source>
</evidence>
<dbReference type="HAMAP" id="MF_00065">
    <property type="entry name" value="Adenylyl_sulf_kinase"/>
    <property type="match status" value="1"/>
</dbReference>
<sequence>MFTIWLTGLSGAGKTTLSALLAEELCRKGYKLELLDGDQLRGGISRDLGYGKEDRIKQVQRVGYLCELLNKHGVVTIVSLISPYRDSREVLRTKIKHFVEVYMKCPLETLLGRDPKGLYKKALAGEIKSFTGISDPYEEPLRPEITVFSDQETPHQGCEKVLQRLLELELID</sequence>
<dbReference type="EMBL" id="CP002780">
    <property type="protein sequence ID" value="AEG59393.1"/>
    <property type="molecule type" value="Genomic_DNA"/>
</dbReference>
<evidence type="ECO:0000313" key="9">
    <source>
        <dbReference type="EMBL" id="AEG59393.1"/>
    </source>
</evidence>
<reference evidence="10" key="1">
    <citation type="submission" date="2011-05" db="EMBL/GenBank/DDBJ databases">
        <title>Complete sequence of Desulfotomaculum ruminis DSM 2154.</title>
        <authorList>
            <person name="Lucas S."/>
            <person name="Copeland A."/>
            <person name="Lapidus A."/>
            <person name="Cheng J.-F."/>
            <person name="Goodwin L."/>
            <person name="Pitluck S."/>
            <person name="Lu M."/>
            <person name="Detter J.C."/>
            <person name="Han C."/>
            <person name="Tapia R."/>
            <person name="Land M."/>
            <person name="Hauser L."/>
            <person name="Kyrpides N."/>
            <person name="Ivanova N."/>
            <person name="Mikhailova N."/>
            <person name="Pagani I."/>
            <person name="Stams A.J.M."/>
            <person name="Plugge C.M."/>
            <person name="Muyzer G."/>
            <person name="Kuever J."/>
            <person name="Parshina S.N."/>
            <person name="Ivanova A.E."/>
            <person name="Nazina T.N."/>
            <person name="Brambilla E."/>
            <person name="Spring S."/>
            <person name="Klenk H.-P."/>
            <person name="Woyke T."/>
        </authorList>
    </citation>
    <scope>NUCLEOTIDE SEQUENCE [LARGE SCALE GENOMIC DNA]</scope>
    <source>
        <strain evidence="10">ATCC 23193 / DSM 2154 / NCIB 8452 / DL</strain>
    </source>
</reference>
<gene>
    <name evidence="6" type="primary">cysC</name>
    <name evidence="9" type="ordered locus">Desru_1118</name>
</gene>
<protein>
    <recommendedName>
        <fullName evidence="2 6">Adenylyl-sulfate kinase</fullName>
        <ecNumber evidence="2 6">2.7.1.25</ecNumber>
    </recommendedName>
    <alternativeName>
        <fullName evidence="6">APS kinase</fullName>
    </alternativeName>
    <alternativeName>
        <fullName evidence="6">ATP adenosine-5'-phosphosulfate 3'-phosphotransferase</fullName>
    </alternativeName>
    <alternativeName>
        <fullName evidence="6">Adenosine-5'-phosphosulfate kinase</fullName>
    </alternativeName>
</protein>
<keyword evidence="4 6" id="KW-0547">Nucleotide-binding</keyword>
<dbReference type="GO" id="GO:0005737">
    <property type="term" value="C:cytoplasm"/>
    <property type="evidence" value="ECO:0007669"/>
    <property type="project" value="TreeGrafter"/>
</dbReference>
<dbReference type="NCBIfam" id="TIGR00455">
    <property type="entry name" value="apsK"/>
    <property type="match status" value="1"/>
</dbReference>
<dbReference type="Proteomes" id="UP000009234">
    <property type="component" value="Chromosome"/>
</dbReference>
<dbReference type="InterPro" id="IPR059117">
    <property type="entry name" value="APS_kinase_dom"/>
</dbReference>
<dbReference type="GO" id="GO:0019379">
    <property type="term" value="P:sulfate assimilation, phosphoadenylyl sulfate reduction by phosphoadenylyl-sulfate reductase (thioredoxin)"/>
    <property type="evidence" value="ECO:0007669"/>
    <property type="project" value="TreeGrafter"/>
</dbReference>
<keyword evidence="10" id="KW-1185">Reference proteome</keyword>
<dbReference type="EC" id="2.7.1.25" evidence="2 6"/>
<keyword evidence="6 7" id="KW-0418">Kinase</keyword>
<dbReference type="Gene3D" id="3.40.50.300">
    <property type="entry name" value="P-loop containing nucleotide triphosphate hydrolases"/>
    <property type="match status" value="1"/>
</dbReference>
<feature type="active site" description="Phosphoserine intermediate" evidence="6">
    <location>
        <position position="82"/>
    </location>
</feature>
<evidence type="ECO:0000256" key="3">
    <source>
        <dbReference type="ARBA" id="ARBA00022679"/>
    </source>
</evidence>
<feature type="domain" description="APS kinase" evidence="8">
    <location>
        <begin position="2"/>
        <end position="147"/>
    </location>
</feature>
<dbReference type="InterPro" id="IPR050512">
    <property type="entry name" value="Sulf_AdTrans/APS_kinase"/>
</dbReference>
<dbReference type="GO" id="GO:0070814">
    <property type="term" value="P:hydrogen sulfide biosynthetic process"/>
    <property type="evidence" value="ECO:0007669"/>
    <property type="project" value="UniProtKB-UniRule"/>
</dbReference>
<comment type="function">
    <text evidence="6 7">Catalyzes the synthesis of activated sulfate.</text>
</comment>
<dbReference type="GO" id="GO:0010134">
    <property type="term" value="P:sulfate assimilation via adenylyl sulfate reduction"/>
    <property type="evidence" value="ECO:0007669"/>
    <property type="project" value="TreeGrafter"/>
</dbReference>
<accession>F6DM51</accession>
<dbReference type="NCBIfam" id="NF004041">
    <property type="entry name" value="PRK05541.1"/>
    <property type="match status" value="1"/>
</dbReference>
<dbReference type="SUPFAM" id="SSF52540">
    <property type="entry name" value="P-loop containing nucleoside triphosphate hydrolases"/>
    <property type="match status" value="1"/>
</dbReference>
<dbReference type="UniPathway" id="UPA00140">
    <property type="reaction ID" value="UER00205"/>
</dbReference>